<comment type="function">
    <text evidence="12">Cell surface proteoglycan.</text>
</comment>
<proteinExistence type="inferred from homology"/>
<comment type="similarity">
    <text evidence="2 11">Belongs to the glypican family.</text>
</comment>
<dbReference type="InterPro" id="IPR001863">
    <property type="entry name" value="Glypican"/>
</dbReference>
<keyword evidence="7 12" id="KW-0472">Membrane</keyword>
<evidence type="ECO:0000256" key="8">
    <source>
        <dbReference type="ARBA" id="ARBA00023180"/>
    </source>
</evidence>
<keyword evidence="4 12" id="KW-0336">GPI-anchor</keyword>
<evidence type="ECO:0000256" key="6">
    <source>
        <dbReference type="ARBA" id="ARBA00022974"/>
    </source>
</evidence>
<dbReference type="Pfam" id="PF01153">
    <property type="entry name" value="Glypican"/>
    <property type="match status" value="1"/>
</dbReference>
<keyword evidence="14" id="KW-1185">Reference proteome</keyword>
<evidence type="ECO:0000256" key="3">
    <source>
        <dbReference type="ARBA" id="ARBA00022475"/>
    </source>
</evidence>
<evidence type="ECO:0000256" key="10">
    <source>
        <dbReference type="ARBA" id="ARBA00023288"/>
    </source>
</evidence>
<keyword evidence="6 12" id="KW-0654">Proteoglycan</keyword>
<reference evidence="14" key="1">
    <citation type="submission" date="2014-01" db="EMBL/GenBank/DDBJ databases">
        <title>The Genome Sequence of Anopheles farauti FAR1 (V2).</title>
        <authorList>
            <consortium name="The Broad Institute Genomics Platform"/>
            <person name="Neafsey D.E."/>
            <person name="Besansky N."/>
            <person name="Howell P."/>
            <person name="Walton C."/>
            <person name="Young S.K."/>
            <person name="Zeng Q."/>
            <person name="Gargeya S."/>
            <person name="Fitzgerald M."/>
            <person name="Haas B."/>
            <person name="Abouelleil A."/>
            <person name="Allen A.W."/>
            <person name="Alvarado L."/>
            <person name="Arachchi H.M."/>
            <person name="Berlin A.M."/>
            <person name="Chapman S.B."/>
            <person name="Gainer-Dewar J."/>
            <person name="Goldberg J."/>
            <person name="Griggs A."/>
            <person name="Gujja S."/>
            <person name="Hansen M."/>
            <person name="Howarth C."/>
            <person name="Imamovic A."/>
            <person name="Ireland A."/>
            <person name="Larimer J."/>
            <person name="McCowan C."/>
            <person name="Murphy C."/>
            <person name="Pearson M."/>
            <person name="Poon T.W."/>
            <person name="Priest M."/>
            <person name="Roberts A."/>
            <person name="Saif S."/>
            <person name="Shea T."/>
            <person name="Sisk P."/>
            <person name="Sykes S."/>
            <person name="Wortman J."/>
            <person name="Nusbaum C."/>
            <person name="Birren B."/>
        </authorList>
    </citation>
    <scope>NUCLEOTIDE SEQUENCE [LARGE SCALE GENOMIC DNA]</scope>
    <source>
        <strain evidence="14">FAR1</strain>
    </source>
</reference>
<reference evidence="13" key="2">
    <citation type="submission" date="2020-05" db="UniProtKB">
        <authorList>
            <consortium name="EnsemblMetazoa"/>
        </authorList>
    </citation>
    <scope>IDENTIFICATION</scope>
    <source>
        <strain evidence="13">FAR1</strain>
    </source>
</reference>
<evidence type="ECO:0000256" key="11">
    <source>
        <dbReference type="RuleBase" id="RU003518"/>
    </source>
</evidence>
<evidence type="ECO:0000256" key="5">
    <source>
        <dbReference type="ARBA" id="ARBA00022729"/>
    </source>
</evidence>
<evidence type="ECO:0000256" key="12">
    <source>
        <dbReference type="RuleBase" id="RU003519"/>
    </source>
</evidence>
<keyword evidence="3" id="KW-1003">Cell membrane</keyword>
<dbReference type="GO" id="GO:0090263">
    <property type="term" value="P:positive regulation of canonical Wnt signaling pathway"/>
    <property type="evidence" value="ECO:0007669"/>
    <property type="project" value="TreeGrafter"/>
</dbReference>
<sequence length="334" mass="37077">MDLTGSHQREQGPVCGGICCDADTERQLQAKATKNFERLVKHHIRSQRGHWETAANLYKDYLLQLTQQSENKTLNLFSTVYRKMSPLSREPIRELYETIRQSLIADRTPGDDLELVTGKFFRNLFPVAYHHAIHSDVVHGTERGRANTGAGVSNRDFHGDYKNCLVHTYDDLKPFGMVPQQLSSSLVASVNAASVLLRALREGSEVLLKLEEVGVSAPSCRKALLRMNYCGSCKRLNHLHAKPCAGLCQNVMRGCLIEFVGALNKGWSTLTEAIVPLIGTVRSVDGIEAEIKSLDSKLSNAIMHAMQIGPLLEKQVSEPCWISFNVSLIGANSY</sequence>
<evidence type="ECO:0000256" key="7">
    <source>
        <dbReference type="ARBA" id="ARBA00023136"/>
    </source>
</evidence>
<comment type="subcellular location">
    <subcellularLocation>
        <location evidence="1 12">Cell membrane</location>
        <topology evidence="1 12">Lipid-anchor</topology>
        <topology evidence="1 12">GPI-anchor</topology>
    </subcellularLocation>
</comment>
<dbReference type="VEuPathDB" id="VectorBase:AFAF001376"/>
<evidence type="ECO:0000256" key="2">
    <source>
        <dbReference type="ARBA" id="ARBA00010260"/>
    </source>
</evidence>
<protein>
    <submittedName>
        <fullName evidence="13">Uncharacterized protein</fullName>
    </submittedName>
</protein>
<dbReference type="PANTHER" id="PTHR10822:SF29">
    <property type="entry name" value="DIVISION ABNORMALLY DELAYED PROTEIN"/>
    <property type="match status" value="1"/>
</dbReference>
<evidence type="ECO:0000313" key="13">
    <source>
        <dbReference type="EnsemblMetazoa" id="AFAF001376-PA"/>
    </source>
</evidence>
<evidence type="ECO:0000256" key="9">
    <source>
        <dbReference type="ARBA" id="ARBA00023207"/>
    </source>
</evidence>
<evidence type="ECO:0000313" key="14">
    <source>
        <dbReference type="Proteomes" id="UP000075886"/>
    </source>
</evidence>
<dbReference type="GO" id="GO:0005576">
    <property type="term" value="C:extracellular region"/>
    <property type="evidence" value="ECO:0007669"/>
    <property type="project" value="TreeGrafter"/>
</dbReference>
<dbReference type="STRING" id="69004.A0A182Q1S2"/>
<evidence type="ECO:0000256" key="1">
    <source>
        <dbReference type="ARBA" id="ARBA00004609"/>
    </source>
</evidence>
<keyword evidence="10 12" id="KW-0449">Lipoprotein</keyword>
<name>A0A182Q1S2_9DIPT</name>
<dbReference type="EMBL" id="AXCN02000443">
    <property type="status" value="NOT_ANNOTATED_CDS"/>
    <property type="molecule type" value="Genomic_DNA"/>
</dbReference>
<keyword evidence="5" id="KW-0732">Signal</keyword>
<organism evidence="13 14">
    <name type="scientific">Anopheles farauti</name>
    <dbReference type="NCBI Taxonomy" id="69004"/>
    <lineage>
        <taxon>Eukaryota</taxon>
        <taxon>Metazoa</taxon>
        <taxon>Ecdysozoa</taxon>
        <taxon>Arthropoda</taxon>
        <taxon>Hexapoda</taxon>
        <taxon>Insecta</taxon>
        <taxon>Pterygota</taxon>
        <taxon>Neoptera</taxon>
        <taxon>Endopterygota</taxon>
        <taxon>Diptera</taxon>
        <taxon>Nematocera</taxon>
        <taxon>Culicoidea</taxon>
        <taxon>Culicidae</taxon>
        <taxon>Anophelinae</taxon>
        <taxon>Anopheles</taxon>
    </lineage>
</organism>
<accession>A0A182Q1S2</accession>
<keyword evidence="8" id="KW-0325">Glycoprotein</keyword>
<evidence type="ECO:0000256" key="4">
    <source>
        <dbReference type="ARBA" id="ARBA00022622"/>
    </source>
</evidence>
<dbReference type="AlphaFoldDB" id="A0A182Q1S2"/>
<dbReference type="GO" id="GO:0098552">
    <property type="term" value="C:side of membrane"/>
    <property type="evidence" value="ECO:0007669"/>
    <property type="project" value="UniProtKB-KW"/>
</dbReference>
<dbReference type="GO" id="GO:0016477">
    <property type="term" value="P:cell migration"/>
    <property type="evidence" value="ECO:0007669"/>
    <property type="project" value="TreeGrafter"/>
</dbReference>
<dbReference type="GO" id="GO:0005886">
    <property type="term" value="C:plasma membrane"/>
    <property type="evidence" value="ECO:0007669"/>
    <property type="project" value="UniProtKB-SubCell"/>
</dbReference>
<dbReference type="EnsemblMetazoa" id="AFAF001376-RA">
    <property type="protein sequence ID" value="AFAF001376-PA"/>
    <property type="gene ID" value="AFAF001376"/>
</dbReference>
<dbReference type="PANTHER" id="PTHR10822">
    <property type="entry name" value="GLYPICAN"/>
    <property type="match status" value="1"/>
</dbReference>
<dbReference type="GO" id="GO:0009986">
    <property type="term" value="C:cell surface"/>
    <property type="evidence" value="ECO:0007669"/>
    <property type="project" value="TreeGrafter"/>
</dbReference>
<dbReference type="GO" id="GO:1905475">
    <property type="term" value="P:regulation of protein localization to membrane"/>
    <property type="evidence" value="ECO:0007669"/>
    <property type="project" value="TreeGrafter"/>
</dbReference>
<dbReference type="Proteomes" id="UP000075886">
    <property type="component" value="Unassembled WGS sequence"/>
</dbReference>
<keyword evidence="9 12" id="KW-0357">Heparan sulfate</keyword>